<feature type="domain" description="LysM" evidence="7">
    <location>
        <begin position="786"/>
        <end position="832"/>
    </location>
</feature>
<dbReference type="EMBL" id="MU865952">
    <property type="protein sequence ID" value="KAK4447078.1"/>
    <property type="molecule type" value="Genomic_DNA"/>
</dbReference>
<dbReference type="Proteomes" id="UP001321760">
    <property type="component" value="Unassembled WGS sequence"/>
</dbReference>
<keyword evidence="1" id="KW-0147">Chitin-binding</keyword>
<organism evidence="8 9">
    <name type="scientific">Podospora aff. communis PSN243</name>
    <dbReference type="NCBI Taxonomy" id="3040156"/>
    <lineage>
        <taxon>Eukaryota</taxon>
        <taxon>Fungi</taxon>
        <taxon>Dikarya</taxon>
        <taxon>Ascomycota</taxon>
        <taxon>Pezizomycotina</taxon>
        <taxon>Sordariomycetes</taxon>
        <taxon>Sordariomycetidae</taxon>
        <taxon>Sordariales</taxon>
        <taxon>Podosporaceae</taxon>
        <taxon>Podospora</taxon>
    </lineage>
</organism>
<keyword evidence="9" id="KW-1185">Reference proteome</keyword>
<evidence type="ECO:0000259" key="7">
    <source>
        <dbReference type="PROSITE" id="PS51782"/>
    </source>
</evidence>
<evidence type="ECO:0000256" key="5">
    <source>
        <dbReference type="SAM" id="MobiDB-lite"/>
    </source>
</evidence>
<feature type="domain" description="LysM" evidence="7">
    <location>
        <begin position="296"/>
        <end position="343"/>
    </location>
</feature>
<reference evidence="8" key="2">
    <citation type="submission" date="2023-05" db="EMBL/GenBank/DDBJ databases">
        <authorList>
            <consortium name="Lawrence Berkeley National Laboratory"/>
            <person name="Steindorff A."/>
            <person name="Hensen N."/>
            <person name="Bonometti L."/>
            <person name="Westerberg I."/>
            <person name="Brannstrom I.O."/>
            <person name="Guillou S."/>
            <person name="Cros-Aarteil S."/>
            <person name="Calhoun S."/>
            <person name="Haridas S."/>
            <person name="Kuo A."/>
            <person name="Mondo S."/>
            <person name="Pangilinan J."/>
            <person name="Riley R."/>
            <person name="Labutti K."/>
            <person name="Andreopoulos B."/>
            <person name="Lipzen A."/>
            <person name="Chen C."/>
            <person name="Yanf M."/>
            <person name="Daum C."/>
            <person name="Ng V."/>
            <person name="Clum A."/>
            <person name="Ohm R."/>
            <person name="Martin F."/>
            <person name="Silar P."/>
            <person name="Natvig D."/>
            <person name="Lalanne C."/>
            <person name="Gautier V."/>
            <person name="Ament-Velasquez S.L."/>
            <person name="Kruys A."/>
            <person name="Hutchinson M.I."/>
            <person name="Powell A.J."/>
            <person name="Barry K."/>
            <person name="Miller A.N."/>
            <person name="Grigoriev I.V."/>
            <person name="Debuchy R."/>
            <person name="Gladieux P."/>
            <person name="Thoren M.H."/>
            <person name="Johannesson H."/>
        </authorList>
    </citation>
    <scope>NUCLEOTIDE SEQUENCE</scope>
    <source>
        <strain evidence="8">PSN243</strain>
    </source>
</reference>
<reference evidence="8" key="1">
    <citation type="journal article" date="2023" name="Mol. Phylogenet. Evol.">
        <title>Genome-scale phylogeny and comparative genomics of the fungal order Sordariales.</title>
        <authorList>
            <person name="Hensen N."/>
            <person name="Bonometti L."/>
            <person name="Westerberg I."/>
            <person name="Brannstrom I.O."/>
            <person name="Guillou S."/>
            <person name="Cros-Aarteil S."/>
            <person name="Calhoun S."/>
            <person name="Haridas S."/>
            <person name="Kuo A."/>
            <person name="Mondo S."/>
            <person name="Pangilinan J."/>
            <person name="Riley R."/>
            <person name="LaButti K."/>
            <person name="Andreopoulos B."/>
            <person name="Lipzen A."/>
            <person name="Chen C."/>
            <person name="Yan M."/>
            <person name="Daum C."/>
            <person name="Ng V."/>
            <person name="Clum A."/>
            <person name="Steindorff A."/>
            <person name="Ohm R.A."/>
            <person name="Martin F."/>
            <person name="Silar P."/>
            <person name="Natvig D.O."/>
            <person name="Lalanne C."/>
            <person name="Gautier V."/>
            <person name="Ament-Velasquez S.L."/>
            <person name="Kruys A."/>
            <person name="Hutchinson M.I."/>
            <person name="Powell A.J."/>
            <person name="Barry K."/>
            <person name="Miller A.N."/>
            <person name="Grigoriev I.V."/>
            <person name="Debuchy R."/>
            <person name="Gladieux P."/>
            <person name="Hiltunen Thoren M."/>
            <person name="Johannesson H."/>
        </authorList>
    </citation>
    <scope>NUCLEOTIDE SEQUENCE</scope>
    <source>
        <strain evidence="8">PSN243</strain>
    </source>
</reference>
<dbReference type="CDD" id="cd00118">
    <property type="entry name" value="LysM"/>
    <property type="match status" value="5"/>
</dbReference>
<proteinExistence type="inferred from homology"/>
<dbReference type="PROSITE" id="PS51782">
    <property type="entry name" value="LYSM"/>
    <property type="match status" value="6"/>
</dbReference>
<evidence type="ECO:0000256" key="2">
    <source>
        <dbReference type="ARBA" id="ARBA00022729"/>
    </source>
</evidence>
<feature type="compositionally biased region" description="Low complexity" evidence="5">
    <location>
        <begin position="175"/>
        <end position="190"/>
    </location>
</feature>
<feature type="region of interest" description="Disordered" evidence="5">
    <location>
        <begin position="175"/>
        <end position="197"/>
    </location>
</feature>
<dbReference type="InterPro" id="IPR018392">
    <property type="entry name" value="LysM"/>
</dbReference>
<name>A0AAV9GG14_9PEZI</name>
<keyword evidence="2 6" id="KW-0732">Signal</keyword>
<sequence>MMRLLHTLLSLALATSFATAQVPSYTSPPGPRHTGTAAGCSLWAVVNAGDSCDTLSNAFGIPVSQFLAWNPAVSVDCITNFWAGYSYCVRVGPAAPSSPPAGAPIFSDGVPCQCNRYYEIGAGDDCQTVSTKFGITTSQFLSWNPAVSANCGTNFWLGNWYCVGVSGAATCPTSTVSPTRTSTRPPSTVTGAPAPAGPTHSGIPCQCNQFHTVVDGDTCPSLTRFYGISRSDFLAWNPAVNSDCTVNFWRGSSYCVGVTGDPDCPSPSSSSELPVTTAVPTPASPTFPNTDCRCNAFYQLRRPDTCESLFEQFDLAPADFFTWNPEVSRNCTFNFYVGYSYCVGIGAGSPCSTDIPTSFATGMNTATDYSYVSDGTKASAGPLPTATGFPPEPLQPGTPSNCQQFYRATDVDTCMSISYLFRDQLNENLFKQWNPAVESDCAGLLVNYHYCVLAPRDPSTFPNATTQYTFDLPDPTGLPTTTWNVSEISLLQTTFSGAATPCPILAPAPTSAGCDDIEEIFSVSVSNLRAWNRGVDCATTLSPGVLYCIGDPTAPPAPLETPPPAGNPDGPQPQLEGIVLDCTKYWFVGGSDKCDMLAEIHDITPAQLLGWNPELNCTQPQSGRFICVESESEGSEPLPSSAPILSTTSSALGSSTVPSSTPSSSSSTASEAATTSSTTAPATWPTPTPTQAGMARDCSYFYLVRSGDTCWDISVAAGISLNALYSLNPGVGSSCQSLQANFYICLATSSTFPTPTTITSGSPVNPTPQPSHPQPHQEGIAPNCQRYYLVRGGDNCWDISVAIGVSLGVFQLWNPGLGPECGGLWANYYVCIGTSLPATTISSGPPLAN</sequence>
<feature type="domain" description="LysM" evidence="7">
    <location>
        <begin position="209"/>
        <end position="256"/>
    </location>
</feature>
<evidence type="ECO:0000313" key="8">
    <source>
        <dbReference type="EMBL" id="KAK4447078.1"/>
    </source>
</evidence>
<evidence type="ECO:0000256" key="4">
    <source>
        <dbReference type="ARBA" id="ARBA00044955"/>
    </source>
</evidence>
<evidence type="ECO:0000256" key="6">
    <source>
        <dbReference type="SAM" id="SignalP"/>
    </source>
</evidence>
<dbReference type="InterPro" id="IPR052210">
    <property type="entry name" value="LysM1-like"/>
</dbReference>
<dbReference type="Gene3D" id="3.10.350.10">
    <property type="entry name" value="LysM domain"/>
    <property type="match status" value="9"/>
</dbReference>
<dbReference type="GO" id="GO:0008061">
    <property type="term" value="F:chitin binding"/>
    <property type="evidence" value="ECO:0007669"/>
    <property type="project" value="UniProtKB-KW"/>
</dbReference>
<keyword evidence="3" id="KW-0843">Virulence</keyword>
<protein>
    <recommendedName>
        <fullName evidence="7">LysM domain-containing protein</fullName>
    </recommendedName>
</protein>
<dbReference type="SMART" id="SM00257">
    <property type="entry name" value="LysM"/>
    <property type="match status" value="5"/>
</dbReference>
<evidence type="ECO:0000256" key="1">
    <source>
        <dbReference type="ARBA" id="ARBA00022669"/>
    </source>
</evidence>
<evidence type="ECO:0000256" key="3">
    <source>
        <dbReference type="ARBA" id="ARBA00023026"/>
    </source>
</evidence>
<feature type="compositionally biased region" description="Low complexity" evidence="5">
    <location>
        <begin position="635"/>
        <end position="685"/>
    </location>
</feature>
<accession>A0AAV9GG14</accession>
<feature type="signal peptide" evidence="6">
    <location>
        <begin position="1"/>
        <end position="20"/>
    </location>
</feature>
<dbReference type="InterPro" id="IPR036779">
    <property type="entry name" value="LysM_dom_sf"/>
</dbReference>
<dbReference type="SUPFAM" id="SSF54106">
    <property type="entry name" value="LysM domain"/>
    <property type="match status" value="5"/>
</dbReference>
<feature type="chain" id="PRO_5043508002" description="LysM domain-containing protein" evidence="6">
    <location>
        <begin position="21"/>
        <end position="849"/>
    </location>
</feature>
<comment type="caution">
    <text evidence="8">The sequence shown here is derived from an EMBL/GenBank/DDBJ whole genome shotgun (WGS) entry which is preliminary data.</text>
</comment>
<dbReference type="PANTHER" id="PTHR34997">
    <property type="entry name" value="AM15"/>
    <property type="match status" value="1"/>
</dbReference>
<feature type="domain" description="LysM" evidence="7">
    <location>
        <begin position="116"/>
        <end position="163"/>
    </location>
</feature>
<evidence type="ECO:0000313" key="9">
    <source>
        <dbReference type="Proteomes" id="UP001321760"/>
    </source>
</evidence>
<dbReference type="PANTHER" id="PTHR34997:SF2">
    <property type="entry name" value="LYSM DOMAIN-CONTAINING PROTEIN-RELATED"/>
    <property type="match status" value="1"/>
</dbReference>
<comment type="similarity">
    <text evidence="4">Belongs to the secreted LysM effector family.</text>
</comment>
<dbReference type="Pfam" id="PF01476">
    <property type="entry name" value="LysM"/>
    <property type="match status" value="6"/>
</dbReference>
<feature type="region of interest" description="Disordered" evidence="5">
    <location>
        <begin position="555"/>
        <end position="574"/>
    </location>
</feature>
<gene>
    <name evidence="8" type="ORF">QBC34DRAFT_143074</name>
</gene>
<feature type="region of interest" description="Disordered" evidence="5">
    <location>
        <begin position="757"/>
        <end position="777"/>
    </location>
</feature>
<feature type="domain" description="LysM" evidence="7">
    <location>
        <begin position="42"/>
        <end position="89"/>
    </location>
</feature>
<dbReference type="AlphaFoldDB" id="A0AAV9GG14"/>
<feature type="region of interest" description="Disordered" evidence="5">
    <location>
        <begin position="630"/>
        <end position="689"/>
    </location>
</feature>
<feature type="compositionally biased region" description="Pro residues" evidence="5">
    <location>
        <begin position="555"/>
        <end position="566"/>
    </location>
</feature>
<feature type="domain" description="LysM" evidence="7">
    <location>
        <begin position="700"/>
        <end position="746"/>
    </location>
</feature>